<keyword evidence="10" id="KW-0718">Serine biosynthesis</keyword>
<keyword evidence="6" id="KW-0028">Amino-acid biosynthesis</keyword>
<keyword evidence="8" id="KW-0378">Hydrolase</keyword>
<dbReference type="InterPro" id="IPR050582">
    <property type="entry name" value="HAD-like_SerB"/>
</dbReference>
<dbReference type="GO" id="GO:0000287">
    <property type="term" value="F:magnesium ion binding"/>
    <property type="evidence" value="ECO:0007669"/>
    <property type="project" value="TreeGrafter"/>
</dbReference>
<keyword evidence="16" id="KW-1185">Reference proteome</keyword>
<dbReference type="InterPro" id="IPR036412">
    <property type="entry name" value="HAD-like_sf"/>
</dbReference>
<dbReference type="NCBIfam" id="TIGR00338">
    <property type="entry name" value="serB"/>
    <property type="match status" value="1"/>
</dbReference>
<dbReference type="OrthoDB" id="9790031at2"/>
<feature type="active site" description="Nucleophile" evidence="14">
    <location>
        <position position="88"/>
    </location>
</feature>
<dbReference type="InterPro" id="IPR004469">
    <property type="entry name" value="PSP"/>
</dbReference>
<evidence type="ECO:0000256" key="10">
    <source>
        <dbReference type="ARBA" id="ARBA00023299"/>
    </source>
</evidence>
<evidence type="ECO:0000256" key="12">
    <source>
        <dbReference type="ARBA" id="ARBA00048138"/>
    </source>
</evidence>
<comment type="catalytic activity">
    <reaction evidence="12">
        <text>O-phospho-L-serine + H2O = L-serine + phosphate</text>
        <dbReference type="Rhea" id="RHEA:21208"/>
        <dbReference type="ChEBI" id="CHEBI:15377"/>
        <dbReference type="ChEBI" id="CHEBI:33384"/>
        <dbReference type="ChEBI" id="CHEBI:43474"/>
        <dbReference type="ChEBI" id="CHEBI:57524"/>
        <dbReference type="EC" id="3.1.3.3"/>
    </reaction>
</comment>
<dbReference type="GO" id="GO:0036424">
    <property type="term" value="F:L-phosphoserine phosphatase activity"/>
    <property type="evidence" value="ECO:0007669"/>
    <property type="project" value="InterPro"/>
</dbReference>
<dbReference type="NCBIfam" id="TIGR01488">
    <property type="entry name" value="HAD-SF-IB"/>
    <property type="match status" value="1"/>
</dbReference>
<dbReference type="EC" id="3.1.3.3" evidence="4"/>
<evidence type="ECO:0000256" key="14">
    <source>
        <dbReference type="PIRSR" id="PIRSR604469-1"/>
    </source>
</evidence>
<evidence type="ECO:0000256" key="13">
    <source>
        <dbReference type="ARBA" id="ARBA00048523"/>
    </source>
</evidence>
<keyword evidence="7" id="KW-0479">Metal-binding</keyword>
<evidence type="ECO:0000256" key="6">
    <source>
        <dbReference type="ARBA" id="ARBA00022605"/>
    </source>
</evidence>
<evidence type="ECO:0000256" key="5">
    <source>
        <dbReference type="ARBA" id="ARBA00015196"/>
    </source>
</evidence>
<dbReference type="AlphaFoldDB" id="A0A2P2DZU2"/>
<evidence type="ECO:0000256" key="7">
    <source>
        <dbReference type="ARBA" id="ARBA00022723"/>
    </source>
</evidence>
<dbReference type="PANTHER" id="PTHR43344">
    <property type="entry name" value="PHOSPHOSERINE PHOSPHATASE"/>
    <property type="match status" value="1"/>
</dbReference>
<dbReference type="Gene3D" id="3.40.50.1000">
    <property type="entry name" value="HAD superfamily/HAD-like"/>
    <property type="match status" value="1"/>
</dbReference>
<dbReference type="InterPro" id="IPR023214">
    <property type="entry name" value="HAD_sf"/>
</dbReference>
<dbReference type="SFLD" id="SFLDG01137">
    <property type="entry name" value="C1.6.1:_Phosphoserine_Phosphat"/>
    <property type="match status" value="1"/>
</dbReference>
<evidence type="ECO:0000256" key="9">
    <source>
        <dbReference type="ARBA" id="ARBA00022842"/>
    </source>
</evidence>
<dbReference type="EMBL" id="BFBB01000004">
    <property type="protein sequence ID" value="GBF50151.1"/>
    <property type="molecule type" value="Genomic_DNA"/>
</dbReference>
<reference evidence="15 16" key="1">
    <citation type="submission" date="2018-02" db="EMBL/GenBank/DDBJ databases">
        <title>Novel Leptospira species isolated from soil and water in Japan.</title>
        <authorList>
            <person name="Nakao R."/>
            <person name="Masuzawa T."/>
        </authorList>
    </citation>
    <scope>NUCLEOTIDE SEQUENCE [LARGE SCALE GENOMIC DNA]</scope>
    <source>
        <strain evidence="15 16">YH101</strain>
    </source>
</reference>
<dbReference type="SFLD" id="SFLDS00003">
    <property type="entry name" value="Haloacid_Dehalogenase"/>
    <property type="match status" value="1"/>
</dbReference>
<protein>
    <recommendedName>
        <fullName evidence="5">Phosphoserine phosphatase</fullName>
        <ecNumber evidence="4">3.1.3.3</ecNumber>
    </recommendedName>
    <alternativeName>
        <fullName evidence="11">O-phosphoserine phosphohydrolase</fullName>
    </alternativeName>
</protein>
<dbReference type="UniPathway" id="UPA00135">
    <property type="reaction ID" value="UER00198"/>
</dbReference>
<comment type="catalytic activity">
    <reaction evidence="13">
        <text>O-phospho-D-serine + H2O = D-serine + phosphate</text>
        <dbReference type="Rhea" id="RHEA:24873"/>
        <dbReference type="ChEBI" id="CHEBI:15377"/>
        <dbReference type="ChEBI" id="CHEBI:35247"/>
        <dbReference type="ChEBI" id="CHEBI:43474"/>
        <dbReference type="ChEBI" id="CHEBI:58680"/>
        <dbReference type="EC" id="3.1.3.3"/>
    </reaction>
</comment>
<gene>
    <name evidence="15" type="primary">serB</name>
    <name evidence="15" type="ORF">LPTSP4_16750</name>
</gene>
<feature type="active site" description="Proton donor" evidence="14">
    <location>
        <position position="90"/>
    </location>
</feature>
<dbReference type="Pfam" id="PF12710">
    <property type="entry name" value="HAD"/>
    <property type="match status" value="1"/>
</dbReference>
<evidence type="ECO:0000256" key="8">
    <source>
        <dbReference type="ARBA" id="ARBA00022801"/>
    </source>
</evidence>
<dbReference type="CDD" id="cd07500">
    <property type="entry name" value="HAD_PSP"/>
    <property type="match status" value="1"/>
</dbReference>
<comment type="caution">
    <text evidence="15">The sequence shown here is derived from an EMBL/GenBank/DDBJ whole genome shotgun (WGS) entry which is preliminary data.</text>
</comment>
<comment type="cofactor">
    <cofactor evidence="1">
        <name>Mg(2+)</name>
        <dbReference type="ChEBI" id="CHEBI:18420"/>
    </cofactor>
</comment>
<evidence type="ECO:0000256" key="4">
    <source>
        <dbReference type="ARBA" id="ARBA00012640"/>
    </source>
</evidence>
<evidence type="ECO:0000256" key="2">
    <source>
        <dbReference type="ARBA" id="ARBA00005135"/>
    </source>
</evidence>
<dbReference type="SUPFAM" id="SSF56784">
    <property type="entry name" value="HAD-like"/>
    <property type="match status" value="1"/>
</dbReference>
<organism evidence="15 16">
    <name type="scientific">Leptospira ryugenii</name>
    <dbReference type="NCBI Taxonomy" id="1917863"/>
    <lineage>
        <taxon>Bacteria</taxon>
        <taxon>Pseudomonadati</taxon>
        <taxon>Spirochaetota</taxon>
        <taxon>Spirochaetia</taxon>
        <taxon>Leptospirales</taxon>
        <taxon>Leptospiraceae</taxon>
        <taxon>Leptospira</taxon>
    </lineage>
</organism>
<name>A0A2P2DZU2_9LEPT</name>
<comment type="pathway">
    <text evidence="2">Amino-acid biosynthesis; L-serine biosynthesis; L-serine from 3-phospho-D-glycerate: step 3/3.</text>
</comment>
<evidence type="ECO:0000256" key="11">
    <source>
        <dbReference type="ARBA" id="ARBA00031693"/>
    </source>
</evidence>
<dbReference type="Proteomes" id="UP000245133">
    <property type="component" value="Unassembled WGS sequence"/>
</dbReference>
<evidence type="ECO:0000256" key="3">
    <source>
        <dbReference type="ARBA" id="ARBA00009184"/>
    </source>
</evidence>
<keyword evidence="9" id="KW-0460">Magnesium</keyword>
<dbReference type="PANTHER" id="PTHR43344:SF2">
    <property type="entry name" value="PHOSPHOSERINE PHOSPHATASE"/>
    <property type="match status" value="1"/>
</dbReference>
<dbReference type="RefSeq" id="WP_108975819.1">
    <property type="nucleotide sequence ID" value="NZ_BFBB01000004.1"/>
</dbReference>
<evidence type="ECO:0000256" key="1">
    <source>
        <dbReference type="ARBA" id="ARBA00001946"/>
    </source>
</evidence>
<dbReference type="GO" id="GO:0006564">
    <property type="term" value="P:L-serine biosynthetic process"/>
    <property type="evidence" value="ECO:0007669"/>
    <property type="project" value="UniProtKB-KW"/>
</dbReference>
<dbReference type="SFLD" id="SFLDG01136">
    <property type="entry name" value="C1.6:_Phosphoserine_Phosphatas"/>
    <property type="match status" value="1"/>
</dbReference>
<dbReference type="SFLD" id="SFLDF00029">
    <property type="entry name" value="phosphoserine_phosphatase"/>
    <property type="match status" value="1"/>
</dbReference>
<evidence type="ECO:0000313" key="16">
    <source>
        <dbReference type="Proteomes" id="UP000245133"/>
    </source>
</evidence>
<dbReference type="GO" id="GO:0005737">
    <property type="term" value="C:cytoplasm"/>
    <property type="evidence" value="ECO:0007669"/>
    <property type="project" value="TreeGrafter"/>
</dbReference>
<sequence length="290" mass="32878">MPFSLLISSSELPKPRFLEIASAISPATHVHFDFQNVHGQSAIRWEWNGSSNRSELLKLREVAAKQKLDYLEVDNLISPNESSVFCFDMDSTVIQEEVIDELARRHGVFEEVARVTKEAMEGGISFDEALRKRVKLLQGLSRQSFQEVYESLHLNPGMDVLFEELPKHKSKIIILSGGFQPILTLFAKKYPISFFKANELQEENGHFTGEILGEIINKEKKAFYLKEYVESHKIPTTQTVGVGDGANDGLMLRETAIGIGFHAKQGLKDQIKNWIQFSDMRALLFLFSSL</sequence>
<proteinExistence type="inferred from homology"/>
<comment type="similarity">
    <text evidence="3">Belongs to the HAD-like hydrolase superfamily. SerB family.</text>
</comment>
<accession>A0A2P2DZU2</accession>
<evidence type="ECO:0000313" key="15">
    <source>
        <dbReference type="EMBL" id="GBF50151.1"/>
    </source>
</evidence>